<dbReference type="EMBL" id="JACXAD010000001">
    <property type="protein sequence ID" value="MBD2766420.1"/>
    <property type="molecule type" value="Genomic_DNA"/>
</dbReference>
<sequence length="192" mass="20729">MAKIHPLALVETDFIGPGTTVWAFVHILPGVVIGTNCNICDHCFIEDGVRVGNNVTIKSGVYLWKGLTVEDNVFLGPNVVFTNDIRPRSKRYEVELGTTVIEHGASIGANSTILSGVRIGRFAMTGIGAVVTRSVPDHALVYGNPARQRGWVDERGQKLSAAGPGQWRSEQGEQYQESANGLTKINSVLNSI</sequence>
<dbReference type="AlphaFoldDB" id="A0A927GHK7"/>
<dbReference type="Pfam" id="PF14602">
    <property type="entry name" value="Hexapep_2"/>
    <property type="match status" value="1"/>
</dbReference>
<organism evidence="2 3">
    <name type="scientific">Hymenobacter montanus</name>
    <dbReference type="NCBI Taxonomy" id="2771359"/>
    <lineage>
        <taxon>Bacteria</taxon>
        <taxon>Pseudomonadati</taxon>
        <taxon>Bacteroidota</taxon>
        <taxon>Cytophagia</taxon>
        <taxon>Cytophagales</taxon>
        <taxon>Hymenobacteraceae</taxon>
        <taxon>Hymenobacter</taxon>
    </lineage>
</organism>
<proteinExistence type="inferred from homology"/>
<keyword evidence="3" id="KW-1185">Reference proteome</keyword>
<dbReference type="SUPFAM" id="SSF51161">
    <property type="entry name" value="Trimeric LpxA-like enzymes"/>
    <property type="match status" value="1"/>
</dbReference>
<dbReference type="Proteomes" id="UP000612233">
    <property type="component" value="Unassembled WGS sequence"/>
</dbReference>
<dbReference type="Pfam" id="PF00132">
    <property type="entry name" value="Hexapep"/>
    <property type="match status" value="2"/>
</dbReference>
<name>A0A927GHK7_9BACT</name>
<evidence type="ECO:0000313" key="3">
    <source>
        <dbReference type="Proteomes" id="UP000612233"/>
    </source>
</evidence>
<gene>
    <name evidence="2" type="ORF">IC235_00770</name>
</gene>
<dbReference type="PANTHER" id="PTHR43300:SF4">
    <property type="entry name" value="ACYL-[ACYL-CARRIER-PROTEIN]--UDP-N-ACETYLGLUCOSAMINE O-ACYLTRANSFERASE"/>
    <property type="match status" value="1"/>
</dbReference>
<dbReference type="Gene3D" id="2.160.10.10">
    <property type="entry name" value="Hexapeptide repeat proteins"/>
    <property type="match status" value="1"/>
</dbReference>
<reference evidence="2" key="1">
    <citation type="submission" date="2020-09" db="EMBL/GenBank/DDBJ databases">
        <authorList>
            <person name="Kim M.K."/>
        </authorList>
    </citation>
    <scope>NUCLEOTIDE SEQUENCE</scope>
    <source>
        <strain evidence="2">BT664</strain>
    </source>
</reference>
<dbReference type="InterPro" id="IPR050179">
    <property type="entry name" value="Trans_hexapeptide_repeat"/>
</dbReference>
<evidence type="ECO:0000256" key="1">
    <source>
        <dbReference type="ARBA" id="ARBA00007274"/>
    </source>
</evidence>
<evidence type="ECO:0000313" key="2">
    <source>
        <dbReference type="EMBL" id="MBD2766420.1"/>
    </source>
</evidence>
<dbReference type="InterPro" id="IPR001451">
    <property type="entry name" value="Hexapep"/>
</dbReference>
<dbReference type="RefSeq" id="WP_191003246.1">
    <property type="nucleotide sequence ID" value="NZ_JACXAD010000001.1"/>
</dbReference>
<dbReference type="PANTHER" id="PTHR43300">
    <property type="entry name" value="ACETYLTRANSFERASE"/>
    <property type="match status" value="1"/>
</dbReference>
<comment type="caution">
    <text evidence="2">The sequence shown here is derived from an EMBL/GenBank/DDBJ whole genome shotgun (WGS) entry which is preliminary data.</text>
</comment>
<comment type="similarity">
    <text evidence="1">Belongs to the transferase hexapeptide repeat family.</text>
</comment>
<dbReference type="CDD" id="cd03358">
    <property type="entry name" value="LbH_WxcM_N_like"/>
    <property type="match status" value="1"/>
</dbReference>
<protein>
    <submittedName>
        <fullName evidence="2">N-acetyltransferase</fullName>
    </submittedName>
</protein>
<accession>A0A927GHK7</accession>
<dbReference type="InterPro" id="IPR011004">
    <property type="entry name" value="Trimer_LpxA-like_sf"/>
</dbReference>